<dbReference type="EnsemblPlants" id="Pp3c2_33880V3.1">
    <property type="protein sequence ID" value="Pp3c2_33880V3.1"/>
    <property type="gene ID" value="Pp3c2_33880"/>
</dbReference>
<dbReference type="Proteomes" id="UP000006727">
    <property type="component" value="Chromosome 2"/>
</dbReference>
<dbReference type="Gramene" id="Pp3c2_33880V3.1">
    <property type="protein sequence ID" value="Pp3c2_33880V3.1"/>
    <property type="gene ID" value="Pp3c2_33880"/>
</dbReference>
<reference evidence="1 3" key="1">
    <citation type="journal article" date="2008" name="Science">
        <title>The Physcomitrella genome reveals evolutionary insights into the conquest of land by plants.</title>
        <authorList>
            <person name="Rensing S."/>
            <person name="Lang D."/>
            <person name="Zimmer A."/>
            <person name="Terry A."/>
            <person name="Salamov A."/>
            <person name="Shapiro H."/>
            <person name="Nishiyama T."/>
            <person name="Perroud P.-F."/>
            <person name="Lindquist E."/>
            <person name="Kamisugi Y."/>
            <person name="Tanahashi T."/>
            <person name="Sakakibara K."/>
            <person name="Fujita T."/>
            <person name="Oishi K."/>
            <person name="Shin-I T."/>
            <person name="Kuroki Y."/>
            <person name="Toyoda A."/>
            <person name="Suzuki Y."/>
            <person name="Hashimoto A."/>
            <person name="Yamaguchi K."/>
            <person name="Sugano A."/>
            <person name="Kohara Y."/>
            <person name="Fujiyama A."/>
            <person name="Anterola A."/>
            <person name="Aoki S."/>
            <person name="Ashton N."/>
            <person name="Barbazuk W.B."/>
            <person name="Barker E."/>
            <person name="Bennetzen J."/>
            <person name="Bezanilla M."/>
            <person name="Blankenship R."/>
            <person name="Cho S.H."/>
            <person name="Dutcher S."/>
            <person name="Estelle M."/>
            <person name="Fawcett J.A."/>
            <person name="Gundlach H."/>
            <person name="Hanada K."/>
            <person name="Heyl A."/>
            <person name="Hicks K.A."/>
            <person name="Hugh J."/>
            <person name="Lohr M."/>
            <person name="Mayer K."/>
            <person name="Melkozernov A."/>
            <person name="Murata T."/>
            <person name="Nelson D."/>
            <person name="Pils B."/>
            <person name="Prigge M."/>
            <person name="Reiss B."/>
            <person name="Renner T."/>
            <person name="Rombauts S."/>
            <person name="Rushton P."/>
            <person name="Sanderfoot A."/>
            <person name="Schween G."/>
            <person name="Shiu S.-H."/>
            <person name="Stueber K."/>
            <person name="Theodoulou F.L."/>
            <person name="Tu H."/>
            <person name="Van de Peer Y."/>
            <person name="Verrier P.J."/>
            <person name="Waters E."/>
            <person name="Wood A."/>
            <person name="Yang L."/>
            <person name="Cove D."/>
            <person name="Cuming A."/>
            <person name="Hasebe M."/>
            <person name="Lucas S."/>
            <person name="Mishler D.B."/>
            <person name="Reski R."/>
            <person name="Grigoriev I."/>
            <person name="Quatrano R.S."/>
            <person name="Boore J.L."/>
        </authorList>
    </citation>
    <scope>NUCLEOTIDE SEQUENCE [LARGE SCALE GENOMIC DNA]</scope>
    <source>
        <strain evidence="2 3">cv. Gransden 2004</strain>
    </source>
</reference>
<dbReference type="PaxDb" id="3218-PP1S485_12V6.1"/>
<dbReference type="EMBL" id="ABEU02000002">
    <property type="protein sequence ID" value="PNR60810.1"/>
    <property type="molecule type" value="Genomic_DNA"/>
</dbReference>
<accession>A0A2K1L462</accession>
<sequence length="69" mass="7955">MLSKAYDIQISIGGSNLVSRHEVKRPYRAWCLASKYRRGMYVRAEDVLKWKASWASLMVLDHGYGFNSS</sequence>
<proteinExistence type="predicted"/>
<evidence type="ECO:0000313" key="2">
    <source>
        <dbReference type="EnsemblPlants" id="Pp3c2_33880V3.1"/>
    </source>
</evidence>
<dbReference type="InParanoid" id="A0A2K1L462"/>
<organism evidence="1">
    <name type="scientific">Physcomitrium patens</name>
    <name type="common">Spreading-leaved earth moss</name>
    <name type="synonym">Physcomitrella patens</name>
    <dbReference type="NCBI Taxonomy" id="3218"/>
    <lineage>
        <taxon>Eukaryota</taxon>
        <taxon>Viridiplantae</taxon>
        <taxon>Streptophyta</taxon>
        <taxon>Embryophyta</taxon>
        <taxon>Bryophyta</taxon>
        <taxon>Bryophytina</taxon>
        <taxon>Bryopsida</taxon>
        <taxon>Funariidae</taxon>
        <taxon>Funariales</taxon>
        <taxon>Funariaceae</taxon>
        <taxon>Physcomitrium</taxon>
    </lineage>
</organism>
<gene>
    <name evidence="1" type="ORF">PHYPA_003603</name>
</gene>
<protein>
    <submittedName>
        <fullName evidence="1 2">Uncharacterized protein</fullName>
    </submittedName>
</protein>
<reference evidence="1 3" key="2">
    <citation type="journal article" date="2018" name="Plant J.">
        <title>The Physcomitrella patens chromosome-scale assembly reveals moss genome structure and evolution.</title>
        <authorList>
            <person name="Lang D."/>
            <person name="Ullrich K.K."/>
            <person name="Murat F."/>
            <person name="Fuchs J."/>
            <person name="Jenkins J."/>
            <person name="Haas F.B."/>
            <person name="Piednoel M."/>
            <person name="Gundlach H."/>
            <person name="Van Bel M."/>
            <person name="Meyberg R."/>
            <person name="Vives C."/>
            <person name="Morata J."/>
            <person name="Symeonidi A."/>
            <person name="Hiss M."/>
            <person name="Muchero W."/>
            <person name="Kamisugi Y."/>
            <person name="Saleh O."/>
            <person name="Blanc G."/>
            <person name="Decker E.L."/>
            <person name="van Gessel N."/>
            <person name="Grimwood J."/>
            <person name="Hayes R.D."/>
            <person name="Graham S.W."/>
            <person name="Gunter L.E."/>
            <person name="McDaniel S.F."/>
            <person name="Hoernstein S.N.W."/>
            <person name="Larsson A."/>
            <person name="Li F.W."/>
            <person name="Perroud P.F."/>
            <person name="Phillips J."/>
            <person name="Ranjan P."/>
            <person name="Rokshar D.S."/>
            <person name="Rothfels C.J."/>
            <person name="Schneider L."/>
            <person name="Shu S."/>
            <person name="Stevenson D.W."/>
            <person name="Thummler F."/>
            <person name="Tillich M."/>
            <person name="Villarreal Aguilar J.C."/>
            <person name="Widiez T."/>
            <person name="Wong G.K."/>
            <person name="Wymore A."/>
            <person name="Zhang Y."/>
            <person name="Zimmer A.D."/>
            <person name="Quatrano R.S."/>
            <person name="Mayer K.F.X."/>
            <person name="Goodstein D."/>
            <person name="Casacuberta J.M."/>
            <person name="Vandepoele K."/>
            <person name="Reski R."/>
            <person name="Cuming A.C."/>
            <person name="Tuskan G.A."/>
            <person name="Maumus F."/>
            <person name="Salse J."/>
            <person name="Schmutz J."/>
            <person name="Rensing S.A."/>
        </authorList>
    </citation>
    <scope>NUCLEOTIDE SEQUENCE [LARGE SCALE GENOMIC DNA]</scope>
    <source>
        <strain evidence="2 3">cv. Gransden 2004</strain>
    </source>
</reference>
<evidence type="ECO:0000313" key="3">
    <source>
        <dbReference type="Proteomes" id="UP000006727"/>
    </source>
</evidence>
<evidence type="ECO:0000313" key="1">
    <source>
        <dbReference type="EMBL" id="PNR60810.1"/>
    </source>
</evidence>
<name>A0A2K1L462_PHYPA</name>
<keyword evidence="3" id="KW-1185">Reference proteome</keyword>
<dbReference type="AlphaFoldDB" id="A0A2K1L462"/>
<reference evidence="2" key="3">
    <citation type="submission" date="2020-12" db="UniProtKB">
        <authorList>
            <consortium name="EnsemblPlants"/>
        </authorList>
    </citation>
    <scope>IDENTIFICATION</scope>
</reference>